<sequence length="612" mass="67079">MRTRLHWMNWLLFLGLLFLDSPSLAAGNLEGPSGTRVHHGWVSLDGRVQISSGIGPAAELDCEGQPDLAFSFSETASPELLNLDLDGQREGQILLQLTITDTCGSGSASFEYFHDSEVGLPGFGPGISVSPSATQLTLPLEPGASRSLTIQYRMDGDQALSSRWRLIGEQITFVVDQSLGQASRRRALAQVNFRGNVVVPEDFTGRQLRRLIDAGTALNRACRRAQEGTRLFEVCETIRERATSGERQQQAARAFDGNALTGIARLAELGGRIQNRNLSQRLSARRSGSRGFSASGLSLSVNGQHFDTRFLPMSLRNNDSDGGGSRLLGERWGAFINGDIALGKRNDREKEPALDFDSWGVTAGIDYRFDRGAIAGLALGYGRSRSDLDSDGSQVDADQWSVQLFGSLDLADKLYIDGTLGTVRGGFDQTRVVDLSGIGSLTREQASGSTDTREWSASVAINYRWLLDSGWTITPFARFLYADIEVDGFSESGSVFDFSYPDQSFTSEQWSAGLRAQRAFSLERSIVLPFINVHWQYEAGLDGYSVQPSLTGTDILGPTVEVNDPDRDTGRIDVGLSWVLQSGNQFFLHYSGLVFDRDRTENALFIGARREF</sequence>
<dbReference type="SMART" id="SM00869">
    <property type="entry name" value="Autotransporter"/>
    <property type="match status" value="1"/>
</dbReference>
<dbReference type="NCBIfam" id="TIGR01414">
    <property type="entry name" value="autotrans_barl"/>
    <property type="match status" value="1"/>
</dbReference>
<dbReference type="OrthoDB" id="5699539at2"/>
<keyword evidence="2" id="KW-1185">Reference proteome</keyword>
<protein>
    <submittedName>
        <fullName evidence="1">Uncharacterized protein</fullName>
    </submittedName>
</protein>
<reference evidence="1 2" key="1">
    <citation type="submission" date="2015-07" db="EMBL/GenBank/DDBJ databases">
        <authorList>
            <person name="Noorani M."/>
        </authorList>
    </citation>
    <scope>NUCLEOTIDE SEQUENCE [LARGE SCALE GENOMIC DNA]</scope>
    <source>
        <strain evidence="1 2">KCTC 42284</strain>
    </source>
</reference>
<dbReference type="STRING" id="1579979.WM2015_1409"/>
<dbReference type="InterPro" id="IPR036709">
    <property type="entry name" value="Autotransporte_beta_dom_sf"/>
</dbReference>
<evidence type="ECO:0000313" key="1">
    <source>
        <dbReference type="EMBL" id="AKS41781.1"/>
    </source>
</evidence>
<dbReference type="AlphaFoldDB" id="A0A0K0XVY8"/>
<dbReference type="InterPro" id="IPR005546">
    <property type="entry name" value="Autotransporte_beta"/>
</dbReference>
<dbReference type="InterPro" id="IPR006315">
    <property type="entry name" value="OM_autotransptr_brl_dom"/>
</dbReference>
<dbReference type="Pfam" id="PF03797">
    <property type="entry name" value="Autotransporter"/>
    <property type="match status" value="1"/>
</dbReference>
<organism evidence="1 2">
    <name type="scientific">Wenzhouxiangella marina</name>
    <dbReference type="NCBI Taxonomy" id="1579979"/>
    <lineage>
        <taxon>Bacteria</taxon>
        <taxon>Pseudomonadati</taxon>
        <taxon>Pseudomonadota</taxon>
        <taxon>Gammaproteobacteria</taxon>
        <taxon>Chromatiales</taxon>
        <taxon>Wenzhouxiangellaceae</taxon>
        <taxon>Wenzhouxiangella</taxon>
    </lineage>
</organism>
<accession>A0A0K0XVY8</accession>
<dbReference type="SUPFAM" id="SSF103515">
    <property type="entry name" value="Autotransporter"/>
    <property type="match status" value="1"/>
</dbReference>
<dbReference type="RefSeq" id="WP_156200970.1">
    <property type="nucleotide sequence ID" value="NZ_CP012154.1"/>
</dbReference>
<dbReference type="KEGG" id="wma:WM2015_1409"/>
<name>A0A0K0XVY8_9GAMM</name>
<dbReference type="Gene3D" id="2.40.128.130">
    <property type="entry name" value="Autotransporter beta-domain"/>
    <property type="match status" value="1"/>
</dbReference>
<gene>
    <name evidence="1" type="ORF">WM2015_1409</name>
</gene>
<dbReference type="EMBL" id="CP012154">
    <property type="protein sequence ID" value="AKS41781.1"/>
    <property type="molecule type" value="Genomic_DNA"/>
</dbReference>
<dbReference type="Proteomes" id="UP000066624">
    <property type="component" value="Chromosome"/>
</dbReference>
<evidence type="ECO:0000313" key="2">
    <source>
        <dbReference type="Proteomes" id="UP000066624"/>
    </source>
</evidence>
<proteinExistence type="predicted"/>
<dbReference type="GO" id="GO:0019867">
    <property type="term" value="C:outer membrane"/>
    <property type="evidence" value="ECO:0007669"/>
    <property type="project" value="InterPro"/>
</dbReference>
<dbReference type="PROSITE" id="PS51208">
    <property type="entry name" value="AUTOTRANSPORTER"/>
    <property type="match status" value="1"/>
</dbReference>